<evidence type="ECO:0000256" key="2">
    <source>
        <dbReference type="ARBA" id="ARBA00022827"/>
    </source>
</evidence>
<accession>A0A934SJJ9</accession>
<dbReference type="Gene3D" id="1.10.45.10">
    <property type="entry name" value="Vanillyl-alcohol Oxidase, Chain A, domain 4"/>
    <property type="match status" value="1"/>
</dbReference>
<evidence type="ECO:0000256" key="1">
    <source>
        <dbReference type="ARBA" id="ARBA00022630"/>
    </source>
</evidence>
<dbReference type="EMBL" id="JAEPRQ010000003">
    <property type="protein sequence ID" value="MBK4216517.1"/>
    <property type="molecule type" value="Genomic_DNA"/>
</dbReference>
<dbReference type="SUPFAM" id="SSF55103">
    <property type="entry name" value="FAD-linked oxidases, C-terminal domain"/>
    <property type="match status" value="1"/>
</dbReference>
<reference evidence="4" key="1">
    <citation type="submission" date="2021-01" db="EMBL/GenBank/DDBJ databases">
        <title>Paracoccus amoyensis sp. nov., isolated from the surface seawater along the coast of Xiamen Island, China.</title>
        <authorList>
            <person name="Lyu L."/>
        </authorList>
    </citation>
    <scope>NUCLEOTIDE SEQUENCE</scope>
    <source>
        <strain evidence="4">MJ17</strain>
    </source>
</reference>
<dbReference type="InterPro" id="IPR016171">
    <property type="entry name" value="Vanillyl_alc_oxidase_C-sub2"/>
</dbReference>
<protein>
    <submittedName>
        <fullName evidence="4">FAD-binding oxidoreductase</fullName>
    </submittedName>
</protein>
<dbReference type="AlphaFoldDB" id="A0A934SJJ9"/>
<keyword evidence="1" id="KW-0285">Flavoprotein</keyword>
<feature type="domain" description="FAD-binding PCMH-type" evidence="3">
    <location>
        <begin position="64"/>
        <end position="229"/>
    </location>
</feature>
<dbReference type="Proteomes" id="UP000640485">
    <property type="component" value="Unassembled WGS sequence"/>
</dbReference>
<dbReference type="InterPro" id="IPR016166">
    <property type="entry name" value="FAD-bd_PCMH"/>
</dbReference>
<dbReference type="InterPro" id="IPR016164">
    <property type="entry name" value="FAD-linked_Oxase-like_C"/>
</dbReference>
<sequence>MLKFTRRAALFGSGAIVGGWLTARYGPHLPVLDGNPILRTEADAGHLDDASGLSRTPVHRHVILKQPPDQTLIEAIRSEMAEARAAGRPVNVGAARHSMGGQAIPRNGHALTFDNGQVEVDQAAGTMRVHAGARWSQVIAALDPLGFGPKVMQSNNDFGVAATFCVNAHGWPVPKGPMGATVRSFDMILPGGDLVTCSRNENADLFRMTMGGYGLTGAIIAMEVEIAPNLRLEPSFEEMPAAEFGTRFLSTLQQPEVNMAYGRLSVDRAGFFDKALMISYRPVADQTNLPPASGSGWMAKLASRLYRAQLGNEPAKRLRWWTETTTGPLLGAGPVTRNSLINEPVVTLDDRNPDRTDILHEYFVAPERFAEFVDLCRKVIPASYQEFLNVTLRFVDRDPDSVLAYATVPRIAAVMSFSQEMTARAEADMARLTQELIGGVIAIGGSYYLPYRPHARIEQLTAAYPRAPEFAAAKRALDPGLLFRNNLWDSYLDRL</sequence>
<dbReference type="RefSeq" id="WP_200686436.1">
    <property type="nucleotide sequence ID" value="NZ_JAEPRQ010000003.1"/>
</dbReference>
<dbReference type="SUPFAM" id="SSF56176">
    <property type="entry name" value="FAD-binding/transporter-associated domain-like"/>
    <property type="match status" value="1"/>
</dbReference>
<dbReference type="Pfam" id="PF01565">
    <property type="entry name" value="FAD_binding_4"/>
    <property type="match status" value="1"/>
</dbReference>
<dbReference type="PANTHER" id="PTHR43762">
    <property type="entry name" value="L-GULONOLACTONE OXIDASE"/>
    <property type="match status" value="1"/>
</dbReference>
<comment type="caution">
    <text evidence="4">The sequence shown here is derived from an EMBL/GenBank/DDBJ whole genome shotgun (WGS) entry which is preliminary data.</text>
</comment>
<dbReference type="InterPro" id="IPR010031">
    <property type="entry name" value="FAD_lactone_oxidase-like"/>
</dbReference>
<dbReference type="GO" id="GO:0016899">
    <property type="term" value="F:oxidoreductase activity, acting on the CH-OH group of donors, oxygen as acceptor"/>
    <property type="evidence" value="ECO:0007669"/>
    <property type="project" value="InterPro"/>
</dbReference>
<dbReference type="PROSITE" id="PS51387">
    <property type="entry name" value="FAD_PCMH"/>
    <property type="match status" value="1"/>
</dbReference>
<dbReference type="Gene3D" id="3.30.465.10">
    <property type="match status" value="1"/>
</dbReference>
<proteinExistence type="predicted"/>
<dbReference type="InterPro" id="IPR036318">
    <property type="entry name" value="FAD-bd_PCMH-like_sf"/>
</dbReference>
<evidence type="ECO:0000259" key="3">
    <source>
        <dbReference type="PROSITE" id="PS51387"/>
    </source>
</evidence>
<dbReference type="PANTHER" id="PTHR43762:SF1">
    <property type="entry name" value="D-ARABINONO-1,4-LACTONE OXIDASE"/>
    <property type="match status" value="1"/>
</dbReference>
<evidence type="ECO:0000313" key="5">
    <source>
        <dbReference type="Proteomes" id="UP000640485"/>
    </source>
</evidence>
<dbReference type="InterPro" id="IPR016169">
    <property type="entry name" value="FAD-bd_PCMH_sub2"/>
</dbReference>
<dbReference type="InterPro" id="IPR006094">
    <property type="entry name" value="Oxid_FAD_bind_N"/>
</dbReference>
<keyword evidence="2" id="KW-0274">FAD</keyword>
<name>A0A934SJJ9_9RHOB</name>
<evidence type="ECO:0000313" key="4">
    <source>
        <dbReference type="EMBL" id="MBK4216517.1"/>
    </source>
</evidence>
<keyword evidence="5" id="KW-1185">Reference proteome</keyword>
<gene>
    <name evidence="4" type="ORF">JJJ17_11325</name>
</gene>
<dbReference type="GO" id="GO:0071949">
    <property type="term" value="F:FAD binding"/>
    <property type="evidence" value="ECO:0007669"/>
    <property type="project" value="InterPro"/>
</dbReference>
<organism evidence="4 5">
    <name type="scientific">Paracoccus caeni</name>
    <dbReference type="NCBI Taxonomy" id="657651"/>
    <lineage>
        <taxon>Bacteria</taxon>
        <taxon>Pseudomonadati</taxon>
        <taxon>Pseudomonadota</taxon>
        <taxon>Alphaproteobacteria</taxon>
        <taxon>Rhodobacterales</taxon>
        <taxon>Paracoccaceae</taxon>
        <taxon>Paracoccus</taxon>
    </lineage>
</organism>